<dbReference type="GO" id="GO:0008237">
    <property type="term" value="F:metallopeptidase activity"/>
    <property type="evidence" value="ECO:0007669"/>
    <property type="project" value="UniProtKB-KW"/>
</dbReference>
<keyword evidence="3" id="KW-0378">Hydrolase</keyword>
<keyword evidence="1" id="KW-0812">Transmembrane</keyword>
<gene>
    <name evidence="3" type="ORF">E3O10_11175</name>
</gene>
<evidence type="ECO:0000313" key="4">
    <source>
        <dbReference type="Proteomes" id="UP000297654"/>
    </source>
</evidence>
<feature type="transmembrane region" description="Helical" evidence="1">
    <location>
        <begin position="148"/>
        <end position="169"/>
    </location>
</feature>
<protein>
    <submittedName>
        <fullName evidence="3">CPBP family intramembrane metalloprotease</fullName>
    </submittedName>
</protein>
<dbReference type="Pfam" id="PF02517">
    <property type="entry name" value="Rce1-like"/>
    <property type="match status" value="1"/>
</dbReference>
<name>A0A5F0D339_9MICO</name>
<sequence>MGRVHFMGAIVHPEARRLLVPAGIGVVVAMVLLVFVGATTFSDPHLATLLGYLCVWVPLLAAIGVAGASIGRAGPAGAGGPGPGGRLAADSRGGIRSILRLFFRPIDLIWGLAIGLLARTLASLIEIWGYGSIGTAGATFGETVYDLWWLFGALLAPVLLAPLVEELFFRGLVLRAVYGQVAASRVRNAGENHDTPDSAPVVPGVSQIYRHNALASSGGWAASIAIGVSGLTFALMHLVTIDPASTDAIVVVGVSTLLFGLAAASVSLATGRIGGAVIAHITFNGLVIVPAVLSL</sequence>
<feature type="transmembrane region" description="Helical" evidence="1">
    <location>
        <begin position="18"/>
        <end position="38"/>
    </location>
</feature>
<organism evidence="3 4">
    <name type="scientific">Cryobacterium luteum</name>
    <dbReference type="NCBI Taxonomy" id="1424661"/>
    <lineage>
        <taxon>Bacteria</taxon>
        <taxon>Bacillati</taxon>
        <taxon>Actinomycetota</taxon>
        <taxon>Actinomycetes</taxon>
        <taxon>Micrococcales</taxon>
        <taxon>Microbacteriaceae</taxon>
        <taxon>Cryobacterium</taxon>
    </lineage>
</organism>
<feature type="transmembrane region" description="Helical" evidence="1">
    <location>
        <begin position="248"/>
        <end position="266"/>
    </location>
</feature>
<keyword evidence="3" id="KW-0645">Protease</keyword>
<reference evidence="3 4" key="1">
    <citation type="submission" date="2019-03" db="EMBL/GenBank/DDBJ databases">
        <title>Genomics of glacier-inhabiting Cryobacterium strains.</title>
        <authorList>
            <person name="Liu Q."/>
            <person name="Xin Y.-H."/>
        </authorList>
    </citation>
    <scope>NUCLEOTIDE SEQUENCE [LARGE SCALE GENOMIC DNA]</scope>
    <source>
        <strain evidence="3 4">Hh15</strain>
    </source>
</reference>
<feature type="transmembrane region" description="Helical" evidence="1">
    <location>
        <begin position="108"/>
        <end position="128"/>
    </location>
</feature>
<feature type="transmembrane region" description="Helical" evidence="1">
    <location>
        <begin position="218"/>
        <end position="236"/>
    </location>
</feature>
<dbReference type="OrthoDB" id="254800at2"/>
<dbReference type="GO" id="GO:0080120">
    <property type="term" value="P:CAAX-box protein maturation"/>
    <property type="evidence" value="ECO:0007669"/>
    <property type="project" value="UniProtKB-ARBA"/>
</dbReference>
<comment type="caution">
    <text evidence="3">The sequence shown here is derived from an EMBL/GenBank/DDBJ whole genome shotgun (WGS) entry which is preliminary data.</text>
</comment>
<keyword evidence="3" id="KW-0482">Metalloprotease</keyword>
<keyword evidence="4" id="KW-1185">Reference proteome</keyword>
<dbReference type="GO" id="GO:0006508">
    <property type="term" value="P:proteolysis"/>
    <property type="evidence" value="ECO:0007669"/>
    <property type="project" value="UniProtKB-KW"/>
</dbReference>
<evidence type="ECO:0000256" key="1">
    <source>
        <dbReference type="SAM" id="Phobius"/>
    </source>
</evidence>
<evidence type="ECO:0000259" key="2">
    <source>
        <dbReference type="Pfam" id="PF02517"/>
    </source>
</evidence>
<feature type="transmembrane region" description="Helical" evidence="1">
    <location>
        <begin position="273"/>
        <end position="293"/>
    </location>
</feature>
<accession>A0A5F0D339</accession>
<keyword evidence="1" id="KW-1133">Transmembrane helix</keyword>
<feature type="domain" description="CAAX prenyl protease 2/Lysostaphin resistance protein A-like" evidence="2">
    <location>
        <begin position="148"/>
        <end position="285"/>
    </location>
</feature>
<dbReference type="AlphaFoldDB" id="A0A5F0D339"/>
<proteinExistence type="predicted"/>
<dbReference type="GO" id="GO:0004175">
    <property type="term" value="F:endopeptidase activity"/>
    <property type="evidence" value="ECO:0007669"/>
    <property type="project" value="UniProtKB-ARBA"/>
</dbReference>
<dbReference type="InterPro" id="IPR003675">
    <property type="entry name" value="Rce1/LyrA-like_dom"/>
</dbReference>
<feature type="transmembrane region" description="Helical" evidence="1">
    <location>
        <begin position="50"/>
        <end position="70"/>
    </location>
</feature>
<dbReference type="EMBL" id="SOFF01000031">
    <property type="protein sequence ID" value="TFB88374.1"/>
    <property type="molecule type" value="Genomic_DNA"/>
</dbReference>
<evidence type="ECO:0000313" key="3">
    <source>
        <dbReference type="EMBL" id="TFB88374.1"/>
    </source>
</evidence>
<dbReference type="Proteomes" id="UP000297654">
    <property type="component" value="Unassembled WGS sequence"/>
</dbReference>
<keyword evidence="1" id="KW-0472">Membrane</keyword>